<feature type="domain" description="Tyr recombinase" evidence="4">
    <location>
        <begin position="127"/>
        <end position="314"/>
    </location>
</feature>
<accession>A0A6J0C912</accession>
<dbReference type="RefSeq" id="XP_015523067.1">
    <property type="nucleotide sequence ID" value="XM_015667581.2"/>
</dbReference>
<feature type="compositionally biased region" description="Low complexity" evidence="3">
    <location>
        <begin position="441"/>
        <end position="457"/>
    </location>
</feature>
<feature type="compositionally biased region" description="Polar residues" evidence="3">
    <location>
        <begin position="324"/>
        <end position="339"/>
    </location>
</feature>
<gene>
    <name evidence="6" type="primary">LOC107226689</name>
</gene>
<dbReference type="Pfam" id="PF00589">
    <property type="entry name" value="Phage_integrase"/>
    <property type="match status" value="1"/>
</dbReference>
<dbReference type="AlphaFoldDB" id="A0A6J0C912"/>
<dbReference type="PANTHER" id="PTHR30349">
    <property type="entry name" value="PHAGE INTEGRASE-RELATED"/>
    <property type="match status" value="1"/>
</dbReference>
<organism evidence="6">
    <name type="scientific">Neodiprion lecontei</name>
    <name type="common">Redheaded pine sawfly</name>
    <dbReference type="NCBI Taxonomy" id="441921"/>
    <lineage>
        <taxon>Eukaryota</taxon>
        <taxon>Metazoa</taxon>
        <taxon>Ecdysozoa</taxon>
        <taxon>Arthropoda</taxon>
        <taxon>Hexapoda</taxon>
        <taxon>Insecta</taxon>
        <taxon>Pterygota</taxon>
        <taxon>Neoptera</taxon>
        <taxon>Endopterygota</taxon>
        <taxon>Hymenoptera</taxon>
        <taxon>Tenthredinoidea</taxon>
        <taxon>Diprionidae</taxon>
        <taxon>Diprioninae</taxon>
        <taxon>Neodiprion</taxon>
    </lineage>
</organism>
<name>A0A6J0C912_NEOLC</name>
<proteinExistence type="predicted"/>
<reference evidence="6" key="1">
    <citation type="submission" date="2025-08" db="UniProtKB">
        <authorList>
            <consortium name="RefSeq"/>
        </authorList>
    </citation>
    <scope>IDENTIFICATION</scope>
    <source>
        <tissue evidence="6">Thorax and Abdomen</tissue>
    </source>
</reference>
<sequence>MSVSEIEFVDCKEEPDVVESAGNASPDILESVNNVAANTLPQRSREKYESVYEKFMQWKKTRKTTSFSEHVLMAYFIELSKNLKPSTLWSHYSMLKSTIGAKHKVDMSTYARLSAFLKRQATGYHGKKSKVLTSNDVENFLNNAPDNQYLATKVALVLGVTGACRREELCNLTIKDIDDNGSMALIVIRRSKTNKLRSFTVVGEFYNIFKRYAVLRPKNVMSNRFFLNYQNGKCTQQVIGINKFGGMPKQIASYLNLPEPETYTGHSFRRTSVTLLANAGADITTLKRHGGWRSNRVAEEYIKDSLNKKTKICEQIAETVHLRPSTSSFRNSHVNSTFAPPSPKKEVLDEIEVNNGASTVDAESDITMKQQGEWRSNPAAEEYTKDSLNNKSKTCEQIAESAHSRPSISSSDSSEVDSPSAPPSPQKEKDREDEFEVNHGASASTNNPESSTSSTPTSLNFNHCSNVTINLSCSNVTISLLLKNA</sequence>
<evidence type="ECO:0000259" key="4">
    <source>
        <dbReference type="PROSITE" id="PS51898"/>
    </source>
</evidence>
<dbReference type="CDD" id="cd00397">
    <property type="entry name" value="DNA_BRE_C"/>
    <property type="match status" value="1"/>
</dbReference>
<evidence type="ECO:0000256" key="2">
    <source>
        <dbReference type="ARBA" id="ARBA00023172"/>
    </source>
</evidence>
<dbReference type="PROSITE" id="PS51898">
    <property type="entry name" value="TYR_RECOMBINASE"/>
    <property type="match status" value="1"/>
</dbReference>
<dbReference type="InterPro" id="IPR002104">
    <property type="entry name" value="Integrase_catalytic"/>
</dbReference>
<dbReference type="SUPFAM" id="SSF56349">
    <property type="entry name" value="DNA breaking-rejoining enzymes"/>
    <property type="match status" value="1"/>
</dbReference>
<dbReference type="Proteomes" id="UP000829291">
    <property type="component" value="Chromosome 5"/>
</dbReference>
<dbReference type="OrthoDB" id="7697859at2759"/>
<dbReference type="GeneID" id="107226689"/>
<dbReference type="InterPro" id="IPR050090">
    <property type="entry name" value="Tyrosine_recombinase_XerCD"/>
</dbReference>
<evidence type="ECO:0000256" key="3">
    <source>
        <dbReference type="SAM" id="MobiDB-lite"/>
    </source>
</evidence>
<evidence type="ECO:0000313" key="5">
    <source>
        <dbReference type="Proteomes" id="UP000829291"/>
    </source>
</evidence>
<keyword evidence="5" id="KW-1185">Reference proteome</keyword>
<dbReference type="InParanoid" id="A0A6J0C912"/>
<feature type="compositionally biased region" description="Low complexity" evidence="3">
    <location>
        <begin position="404"/>
        <end position="419"/>
    </location>
</feature>
<dbReference type="GO" id="GO:0006310">
    <property type="term" value="P:DNA recombination"/>
    <property type="evidence" value="ECO:0007669"/>
    <property type="project" value="UniProtKB-KW"/>
</dbReference>
<dbReference type="GO" id="GO:0003677">
    <property type="term" value="F:DNA binding"/>
    <property type="evidence" value="ECO:0007669"/>
    <property type="project" value="UniProtKB-KW"/>
</dbReference>
<dbReference type="Gene3D" id="1.10.443.10">
    <property type="entry name" value="Intergrase catalytic core"/>
    <property type="match status" value="1"/>
</dbReference>
<evidence type="ECO:0000313" key="6">
    <source>
        <dbReference type="RefSeq" id="XP_015523067.1"/>
    </source>
</evidence>
<dbReference type="GO" id="GO:0015074">
    <property type="term" value="P:DNA integration"/>
    <property type="evidence" value="ECO:0007669"/>
    <property type="project" value="InterPro"/>
</dbReference>
<keyword evidence="2" id="KW-0233">DNA recombination</keyword>
<evidence type="ECO:0000256" key="1">
    <source>
        <dbReference type="ARBA" id="ARBA00023125"/>
    </source>
</evidence>
<dbReference type="PANTHER" id="PTHR30349:SF41">
    <property type="entry name" value="INTEGRASE_RECOMBINASE PROTEIN MJ0367-RELATED"/>
    <property type="match status" value="1"/>
</dbReference>
<protein>
    <submittedName>
        <fullName evidence="6">Uncharacterized protein LOC107226689</fullName>
    </submittedName>
</protein>
<dbReference type="KEGG" id="nlo:107226689"/>
<feature type="region of interest" description="Disordered" evidence="3">
    <location>
        <begin position="324"/>
        <end position="457"/>
    </location>
</feature>
<dbReference type="InterPro" id="IPR013762">
    <property type="entry name" value="Integrase-like_cat_sf"/>
</dbReference>
<dbReference type="InterPro" id="IPR011010">
    <property type="entry name" value="DNA_brk_join_enz"/>
</dbReference>
<keyword evidence="1" id="KW-0238">DNA-binding</keyword>